<dbReference type="RefSeq" id="WP_144326133.1">
    <property type="nucleotide sequence ID" value="NZ_VJNA01000017.1"/>
</dbReference>
<dbReference type="CDD" id="cd12914">
    <property type="entry name" value="PDC1_DGC_like"/>
    <property type="match status" value="1"/>
</dbReference>
<organism evidence="1 2">
    <name type="scientific">Tepidimonas aquatica</name>
    <dbReference type="NCBI Taxonomy" id="247482"/>
    <lineage>
        <taxon>Bacteria</taxon>
        <taxon>Pseudomonadati</taxon>
        <taxon>Pseudomonadota</taxon>
        <taxon>Betaproteobacteria</taxon>
        <taxon>Burkholderiales</taxon>
        <taxon>Tepidimonas</taxon>
    </lineage>
</organism>
<proteinExistence type="predicted"/>
<comment type="caution">
    <text evidence="1">The sequence shown here is derived from an EMBL/GenBank/DDBJ whole genome shotgun (WGS) entry which is preliminary data.</text>
</comment>
<sequence>MWNSLRARLWLIVALAVVPLLALSYLDHQRQRQQAVAAIAAEVHAVRAAVLARERDVQAELRRVLTMMSRADEVSDAAPAACNDLAARLMLVYPTFNNLGAVRPDGTVFCSGRPAPPGTTLPVRVNDRAWFQATLQAHDMTAGELVVGRISGHRGLVYGYPVRDDQGTLQMALFAALQKEWFDDLVRASSLPPGWQAHVVDDEGFVLSSMPGSDTAALQQLFVQLRRADPAHAVAECQVPDDCIDPRRRALFIGRETMRELIEELRRQKS</sequence>
<protein>
    <submittedName>
        <fullName evidence="1">Cache domain protein</fullName>
    </submittedName>
</protein>
<dbReference type="OrthoDB" id="341208at2"/>
<accession>A0A554WLA6</accession>
<keyword evidence="2" id="KW-1185">Reference proteome</keyword>
<dbReference type="Gene3D" id="3.30.450.20">
    <property type="entry name" value="PAS domain"/>
    <property type="match status" value="1"/>
</dbReference>
<dbReference type="AlphaFoldDB" id="A0A554WLA6"/>
<name>A0A554WLA6_9BURK</name>
<evidence type="ECO:0000313" key="1">
    <source>
        <dbReference type="EMBL" id="TSE24381.1"/>
    </source>
</evidence>
<evidence type="ECO:0000313" key="2">
    <source>
        <dbReference type="Proteomes" id="UP000318554"/>
    </source>
</evidence>
<dbReference type="EMBL" id="VJNA01000017">
    <property type="protein sequence ID" value="TSE24381.1"/>
    <property type="molecule type" value="Genomic_DNA"/>
</dbReference>
<reference evidence="1 2" key="1">
    <citation type="submission" date="2019-07" db="EMBL/GenBank/DDBJ databases">
        <title>Tepidimonas aquatica CLN-1 draft genome.</title>
        <authorList>
            <person name="Da Costa M.S."/>
            <person name="Froufe H.J.C."/>
            <person name="Egas C."/>
            <person name="Albuquerque L."/>
        </authorList>
    </citation>
    <scope>NUCLEOTIDE SEQUENCE [LARGE SCALE GENOMIC DNA]</scope>
    <source>
        <strain evidence="1 2">CLN-1</strain>
    </source>
</reference>
<gene>
    <name evidence="1" type="ORF">Taqua_01526</name>
</gene>
<dbReference type="Proteomes" id="UP000318554">
    <property type="component" value="Unassembled WGS sequence"/>
</dbReference>